<evidence type="ECO:0000313" key="2">
    <source>
        <dbReference type="EMBL" id="MFK2915956.1"/>
    </source>
</evidence>
<reference evidence="2 3" key="1">
    <citation type="submission" date="2020-10" db="EMBL/GenBank/DDBJ databases">
        <title>Phylogeny of dyella-like bacteria.</title>
        <authorList>
            <person name="Fu J."/>
        </authorList>
    </citation>
    <scope>NUCLEOTIDE SEQUENCE [LARGE SCALE GENOMIC DNA]</scope>
    <source>
        <strain evidence="2 3">BB4</strain>
    </source>
</reference>
<evidence type="ECO:0000313" key="3">
    <source>
        <dbReference type="Proteomes" id="UP001620408"/>
    </source>
</evidence>
<keyword evidence="3" id="KW-1185">Reference proteome</keyword>
<proteinExistence type="predicted"/>
<protein>
    <recommendedName>
        <fullName evidence="4">Lipoprotein</fullName>
    </recommendedName>
</protein>
<organism evidence="2 3">
    <name type="scientific">Dyella koreensis</name>
    <dbReference type="NCBI Taxonomy" id="311235"/>
    <lineage>
        <taxon>Bacteria</taxon>
        <taxon>Pseudomonadati</taxon>
        <taxon>Pseudomonadota</taxon>
        <taxon>Gammaproteobacteria</taxon>
        <taxon>Lysobacterales</taxon>
        <taxon>Rhodanobacteraceae</taxon>
        <taxon>Dyella</taxon>
    </lineage>
</organism>
<feature type="region of interest" description="Disordered" evidence="1">
    <location>
        <begin position="20"/>
        <end position="71"/>
    </location>
</feature>
<accession>A0ABW8JZH6</accession>
<evidence type="ECO:0008006" key="4">
    <source>
        <dbReference type="Google" id="ProtNLM"/>
    </source>
</evidence>
<dbReference type="PROSITE" id="PS51257">
    <property type="entry name" value="PROKAR_LIPOPROTEIN"/>
    <property type="match status" value="1"/>
</dbReference>
<dbReference type="Proteomes" id="UP001620408">
    <property type="component" value="Unassembled WGS sequence"/>
</dbReference>
<sequence length="71" mass="7846">MKWLILPLCTFALVACSGKPPAPQAVPKAEAARTATPWDDLKKDEQKAKDVQKTADQQAEQQRKQIDAAEQ</sequence>
<gene>
    <name evidence="2" type="ORF">ISS97_01665</name>
</gene>
<feature type="compositionally biased region" description="Basic and acidic residues" evidence="1">
    <location>
        <begin position="39"/>
        <end position="53"/>
    </location>
</feature>
<dbReference type="RefSeq" id="WP_379987571.1">
    <property type="nucleotide sequence ID" value="NZ_JADIKD010000005.1"/>
</dbReference>
<dbReference type="EMBL" id="JADIKD010000005">
    <property type="protein sequence ID" value="MFK2915956.1"/>
    <property type="molecule type" value="Genomic_DNA"/>
</dbReference>
<name>A0ABW8JZH6_9GAMM</name>
<comment type="caution">
    <text evidence="2">The sequence shown here is derived from an EMBL/GenBank/DDBJ whole genome shotgun (WGS) entry which is preliminary data.</text>
</comment>
<evidence type="ECO:0000256" key="1">
    <source>
        <dbReference type="SAM" id="MobiDB-lite"/>
    </source>
</evidence>
<feature type="compositionally biased region" description="Basic and acidic residues" evidence="1">
    <location>
        <begin position="61"/>
        <end position="71"/>
    </location>
</feature>